<dbReference type="EMBL" id="DS545352">
    <property type="protein sequence ID" value="EDQ49726.1"/>
    <property type="molecule type" value="Genomic_DNA"/>
</dbReference>
<reference evidence="2" key="1">
    <citation type="journal article" date="2008" name="Science">
        <title>The Physcomitrella genome reveals evolutionary insights into the conquest of land by plants.</title>
        <authorList>
            <person name="Rensing S."/>
            <person name="Lang D."/>
            <person name="Zimmer A."/>
            <person name="Terry A."/>
            <person name="Salamov A."/>
            <person name="Shapiro H."/>
            <person name="Nishiyama T."/>
            <person name="Perroud P.-F."/>
            <person name="Lindquist E."/>
            <person name="Kamisugi Y."/>
            <person name="Tanahashi T."/>
            <person name="Sakakibara K."/>
            <person name="Fujita T."/>
            <person name="Oishi K."/>
            <person name="Shin-I T."/>
            <person name="Kuroki Y."/>
            <person name="Toyoda A."/>
            <person name="Suzuki Y."/>
            <person name="Hashimoto A."/>
            <person name="Yamaguchi K."/>
            <person name="Sugano A."/>
            <person name="Kohara Y."/>
            <person name="Fujiyama A."/>
            <person name="Anterola A."/>
            <person name="Aoki S."/>
            <person name="Ashton N."/>
            <person name="Barbazuk W.B."/>
            <person name="Barker E."/>
            <person name="Bennetzen J."/>
            <person name="Bezanilla M."/>
            <person name="Blankenship R."/>
            <person name="Cho S.H."/>
            <person name="Dutcher S."/>
            <person name="Estelle M."/>
            <person name="Fawcett J.A."/>
            <person name="Gundlach H."/>
            <person name="Hanada K."/>
            <person name="Heyl A."/>
            <person name="Hicks K.A."/>
            <person name="Hugh J."/>
            <person name="Lohr M."/>
            <person name="Mayer K."/>
            <person name="Melkozernov A."/>
            <person name="Murata T."/>
            <person name="Nelson D."/>
            <person name="Pils B."/>
            <person name="Prigge M."/>
            <person name="Reiss B."/>
            <person name="Renner T."/>
            <person name="Rombauts S."/>
            <person name="Rushton P."/>
            <person name="Sanderfoot A."/>
            <person name="Schween G."/>
            <person name="Shiu S.-H."/>
            <person name="Stueber K."/>
            <person name="Theodoulou F.L."/>
            <person name="Tu H."/>
            <person name="Van de Peer Y."/>
            <person name="Verrier P.J."/>
            <person name="Waters E."/>
            <person name="Wood A."/>
            <person name="Yang L."/>
            <person name="Cove D."/>
            <person name="Cuming A."/>
            <person name="Hasebe M."/>
            <person name="Lucas S."/>
            <person name="Mishler D.B."/>
            <person name="Reski R."/>
            <person name="Grigoriev I."/>
            <person name="Quatrano R.S."/>
            <person name="Boore J.L."/>
        </authorList>
    </citation>
    <scope>NUCLEOTIDE SEQUENCE [LARGE SCALE GENOMIC DNA]</scope>
</reference>
<dbReference type="HOGENOM" id="CLU_807506_0_0_1"/>
<feature type="compositionally biased region" description="Low complexity" evidence="1">
    <location>
        <begin position="402"/>
        <end position="413"/>
    </location>
</feature>
<proteinExistence type="predicted"/>
<dbReference type="AlphaFoldDB" id="A9U3M6"/>
<feature type="compositionally biased region" description="Basic residues" evidence="1">
    <location>
        <begin position="377"/>
        <end position="390"/>
    </location>
</feature>
<evidence type="ECO:0000256" key="1">
    <source>
        <dbReference type="SAM" id="MobiDB-lite"/>
    </source>
</evidence>
<organism>
    <name type="scientific">Physcomitrium patens</name>
    <name type="common">Spreading-leaved earth moss</name>
    <name type="synonym">Physcomitrella patens</name>
    <dbReference type="NCBI Taxonomy" id="3218"/>
    <lineage>
        <taxon>Eukaryota</taxon>
        <taxon>Viridiplantae</taxon>
        <taxon>Streptophyta</taxon>
        <taxon>Embryophyta</taxon>
        <taxon>Bryophyta</taxon>
        <taxon>Bryophytina</taxon>
        <taxon>Bryopsida</taxon>
        <taxon>Funariidae</taxon>
        <taxon>Funariales</taxon>
        <taxon>Funariaceae</taxon>
        <taxon>Physcomitrium</taxon>
    </lineage>
</organism>
<protein>
    <submittedName>
        <fullName evidence="2">Predicted protein</fullName>
    </submittedName>
</protein>
<name>A9U3M6_PHYPA</name>
<accession>A9U3M6</accession>
<sequence length="499" mass="55729">MPQLTSRSKSHAQGICVYRSWRRRSGNGKYSLPERRDDRQESWRRRQLWVSVPNLDHWTADADPQDVVASLDGEGTSKNRQISEGEIRCYSGFDKEAELRRNCFPTPFVEGFLRLLARRRSSIRDDIPHSAASNLESLSERSARAISAILVHKSGMPEWVDPCGHERCNSCAGLDGPENGPLPTSHAEVCCLYKFARQWPSPSMLEARDGLCDSCPWNLKVQQQAMVPELAASTIHQPPQGISDAQGGIIPKLEEGATTPTSRPARPTLKKLQPRLRVGHKKKNIEIRPPRFKSKLWFGSYSDEELNLALDAVNYYTGSNLPFHYPESRLIFAARPLEGIKFEDVDPACDQYVQVGDEHELKYKNFAHQVKKVIHSVLGKQKKNPKRSQRKNPQTNRCGVFATSPASGSASSAVPCTSGVSISSETVRDKAHGSNTEASSGFSPPPLFSYITPPGMHLHEEEVSITELIIIFGWDKVFTPEELMYFNPSSVASSSFRGK</sequence>
<feature type="region of interest" description="Disordered" evidence="1">
    <location>
        <begin position="377"/>
        <end position="417"/>
    </location>
</feature>
<gene>
    <name evidence="2" type="ORF">PHYPADRAFT_173487</name>
</gene>
<evidence type="ECO:0000313" key="2">
    <source>
        <dbReference type="EMBL" id="EDQ49726.1"/>
    </source>
</evidence>